<dbReference type="PANTHER" id="PTHR47204:SF1">
    <property type="entry name" value="RIBONUCLEASE H2 SUBUNIT C"/>
    <property type="match status" value="1"/>
</dbReference>
<dbReference type="InterPro" id="IPR013924">
    <property type="entry name" value="RNase_H2_suC"/>
</dbReference>
<dbReference type="Proteomes" id="UP001210211">
    <property type="component" value="Unassembled WGS sequence"/>
</dbReference>
<gene>
    <name evidence="2" type="ORF">LUZ61_012028</name>
</gene>
<sequence>MEKETSASEAAGVTATFDLAPRGESPVDDLTGRVHLLPCSVKHNGPSDVSNYFKPRTTDLDVEGMRVQEAFFRGRKLHGFTVPIPDGYSGYVLEKSQLDNGKCVENFDGESKCWQSRGQFGNITYWNHDTMPSSDDPLLRCFHWFPISDALHKKVTPEEMAKAAAHLKNRN</sequence>
<dbReference type="EMBL" id="JAMRDG010000001">
    <property type="protein sequence ID" value="KAJ3708323.1"/>
    <property type="molecule type" value="Genomic_DNA"/>
</dbReference>
<protein>
    <submittedName>
        <fullName evidence="2">Uncharacterized protein</fullName>
    </submittedName>
</protein>
<dbReference type="Gene3D" id="2.40.128.680">
    <property type="match status" value="1"/>
</dbReference>
<reference evidence="2 3" key="1">
    <citation type="journal article" date="2022" name="Cell">
        <title>Repeat-based holocentromeres influence genome architecture and karyotype evolution.</title>
        <authorList>
            <person name="Hofstatter P.G."/>
            <person name="Thangavel G."/>
            <person name="Lux T."/>
            <person name="Neumann P."/>
            <person name="Vondrak T."/>
            <person name="Novak P."/>
            <person name="Zhang M."/>
            <person name="Costa L."/>
            <person name="Castellani M."/>
            <person name="Scott A."/>
            <person name="Toegelov H."/>
            <person name="Fuchs J."/>
            <person name="Mata-Sucre Y."/>
            <person name="Dias Y."/>
            <person name="Vanzela A.L.L."/>
            <person name="Huettel B."/>
            <person name="Almeida C.C.S."/>
            <person name="Simkova H."/>
            <person name="Souza G."/>
            <person name="Pedrosa-Harand A."/>
            <person name="Macas J."/>
            <person name="Mayer K.F.X."/>
            <person name="Houben A."/>
            <person name="Marques A."/>
        </authorList>
    </citation>
    <scope>NUCLEOTIDE SEQUENCE [LARGE SCALE GENOMIC DNA]</scope>
    <source>
        <strain evidence="2">RhyTen1mFocal</strain>
    </source>
</reference>
<dbReference type="CDD" id="cd09271">
    <property type="entry name" value="RNase_H2-C"/>
    <property type="match status" value="1"/>
</dbReference>
<proteinExistence type="predicted"/>
<evidence type="ECO:0000313" key="3">
    <source>
        <dbReference type="Proteomes" id="UP001210211"/>
    </source>
</evidence>
<dbReference type="Pfam" id="PF08615">
    <property type="entry name" value="RNase_H2_suC"/>
    <property type="match status" value="1"/>
</dbReference>
<feature type="region of interest" description="Disordered" evidence="1">
    <location>
        <begin position="1"/>
        <end position="24"/>
    </location>
</feature>
<dbReference type="GO" id="GO:0006401">
    <property type="term" value="P:RNA catabolic process"/>
    <property type="evidence" value="ECO:0007669"/>
    <property type="project" value="InterPro"/>
</dbReference>
<dbReference type="PANTHER" id="PTHR47204">
    <property type="entry name" value="OS02G0168900 PROTEIN"/>
    <property type="match status" value="1"/>
</dbReference>
<comment type="caution">
    <text evidence="2">The sequence shown here is derived from an EMBL/GenBank/DDBJ whole genome shotgun (WGS) entry which is preliminary data.</text>
</comment>
<accession>A0AAD6A2L4</accession>
<evidence type="ECO:0000313" key="2">
    <source>
        <dbReference type="EMBL" id="KAJ3708323.1"/>
    </source>
</evidence>
<dbReference type="AlphaFoldDB" id="A0AAD6A2L4"/>
<organism evidence="2 3">
    <name type="scientific">Rhynchospora tenuis</name>
    <dbReference type="NCBI Taxonomy" id="198213"/>
    <lineage>
        <taxon>Eukaryota</taxon>
        <taxon>Viridiplantae</taxon>
        <taxon>Streptophyta</taxon>
        <taxon>Embryophyta</taxon>
        <taxon>Tracheophyta</taxon>
        <taxon>Spermatophyta</taxon>
        <taxon>Magnoliopsida</taxon>
        <taxon>Liliopsida</taxon>
        <taxon>Poales</taxon>
        <taxon>Cyperaceae</taxon>
        <taxon>Cyperoideae</taxon>
        <taxon>Rhynchosporeae</taxon>
        <taxon>Rhynchospora</taxon>
    </lineage>
</organism>
<dbReference type="GO" id="GO:0032299">
    <property type="term" value="C:ribonuclease H2 complex"/>
    <property type="evidence" value="ECO:0007669"/>
    <property type="project" value="InterPro"/>
</dbReference>
<keyword evidence="3" id="KW-1185">Reference proteome</keyword>
<name>A0AAD6A2L4_9POAL</name>
<evidence type="ECO:0000256" key="1">
    <source>
        <dbReference type="SAM" id="MobiDB-lite"/>
    </source>
</evidence>